<evidence type="ECO:0000313" key="2">
    <source>
        <dbReference type="EMBL" id="KZN11161.1"/>
    </source>
</evidence>
<evidence type="ECO:0000313" key="3">
    <source>
        <dbReference type="EMBL" id="WOG84865.1"/>
    </source>
</evidence>
<dbReference type="Proteomes" id="UP000077755">
    <property type="component" value="Chromosome 1"/>
</dbReference>
<reference evidence="3" key="2">
    <citation type="submission" date="2022-03" db="EMBL/GenBank/DDBJ databases">
        <title>Draft title - Genomic analysis of global carrot germplasm unveils the trajectory of domestication and the origin of high carotenoid orange carrot.</title>
        <authorList>
            <person name="Iorizzo M."/>
            <person name="Ellison S."/>
            <person name="Senalik D."/>
            <person name="Macko-Podgorni A."/>
            <person name="Grzebelus D."/>
            <person name="Bostan H."/>
            <person name="Rolling W."/>
            <person name="Curaba J."/>
            <person name="Simon P."/>
        </authorList>
    </citation>
    <scope>NUCLEOTIDE SEQUENCE</scope>
    <source>
        <tissue evidence="3">Leaf</tissue>
    </source>
</reference>
<evidence type="ECO:0000313" key="4">
    <source>
        <dbReference type="Proteomes" id="UP000077755"/>
    </source>
</evidence>
<evidence type="ECO:0000256" key="1">
    <source>
        <dbReference type="SAM" id="SignalP"/>
    </source>
</evidence>
<protein>
    <submittedName>
        <fullName evidence="2">Uncharacterized protein</fullName>
    </submittedName>
</protein>
<proteinExistence type="predicted"/>
<accession>A0A166IIG7</accession>
<dbReference type="Gramene" id="KZN11161">
    <property type="protein sequence ID" value="KZN11161"/>
    <property type="gene ID" value="DCAR_003817"/>
</dbReference>
<keyword evidence="4" id="KW-1185">Reference proteome</keyword>
<dbReference type="PANTHER" id="PTHR33880:SF19">
    <property type="entry name" value="EXPRESSED PROTEIN"/>
    <property type="match status" value="1"/>
</dbReference>
<dbReference type="STRING" id="79200.A0A166IIG7"/>
<gene>
    <name evidence="2" type="ORF">DCAR_003817</name>
    <name evidence="3" type="ORF">DCAR_0104050</name>
</gene>
<feature type="chain" id="PRO_5007875244" evidence="1">
    <location>
        <begin position="22"/>
        <end position="159"/>
    </location>
</feature>
<sequence>MAPLILYFLILFTTSITSSSARLADPTPTTWPEQFHSTIIWQSENKTQLDTLELWYDWTNGVSMSIVQRQLGKLLYGPEWSNGTSFRFTVDSSKECSVLQGGMVRPDWFRGAKYVGQVYMDDFLCNAWIVDGFMMYYEEVAYKRPVACRAVHEPSRTEF</sequence>
<name>A0A166IIG7_DAUCS</name>
<dbReference type="EMBL" id="LNRQ01000001">
    <property type="protein sequence ID" value="KZN11161.1"/>
    <property type="molecule type" value="Genomic_DNA"/>
</dbReference>
<dbReference type="EMBL" id="CP093343">
    <property type="protein sequence ID" value="WOG84865.1"/>
    <property type="molecule type" value="Genomic_DNA"/>
</dbReference>
<organism evidence="2">
    <name type="scientific">Daucus carota subsp. sativus</name>
    <name type="common">Carrot</name>
    <dbReference type="NCBI Taxonomy" id="79200"/>
    <lineage>
        <taxon>Eukaryota</taxon>
        <taxon>Viridiplantae</taxon>
        <taxon>Streptophyta</taxon>
        <taxon>Embryophyta</taxon>
        <taxon>Tracheophyta</taxon>
        <taxon>Spermatophyta</taxon>
        <taxon>Magnoliopsida</taxon>
        <taxon>eudicotyledons</taxon>
        <taxon>Gunneridae</taxon>
        <taxon>Pentapetalae</taxon>
        <taxon>asterids</taxon>
        <taxon>campanulids</taxon>
        <taxon>Apiales</taxon>
        <taxon>Apiaceae</taxon>
        <taxon>Apioideae</taxon>
        <taxon>Scandiceae</taxon>
        <taxon>Daucinae</taxon>
        <taxon>Daucus</taxon>
        <taxon>Daucus sect. Daucus</taxon>
    </lineage>
</organism>
<feature type="signal peptide" evidence="1">
    <location>
        <begin position="1"/>
        <end position="21"/>
    </location>
</feature>
<dbReference type="PANTHER" id="PTHR33880">
    <property type="entry name" value="EXPRESSED PROTEIN"/>
    <property type="match status" value="1"/>
</dbReference>
<dbReference type="InterPro" id="IPR038941">
    <property type="entry name" value="At4g14100-like"/>
</dbReference>
<reference evidence="2" key="1">
    <citation type="journal article" date="2016" name="Nat. Genet.">
        <title>A high-quality carrot genome assembly provides new insights into carotenoid accumulation and asterid genome evolution.</title>
        <authorList>
            <person name="Iorizzo M."/>
            <person name="Ellison S."/>
            <person name="Senalik D."/>
            <person name="Zeng P."/>
            <person name="Satapoomin P."/>
            <person name="Huang J."/>
            <person name="Bowman M."/>
            <person name="Iovene M."/>
            <person name="Sanseverino W."/>
            <person name="Cavagnaro P."/>
            <person name="Yildiz M."/>
            <person name="Macko-Podgorni A."/>
            <person name="Moranska E."/>
            <person name="Grzebelus E."/>
            <person name="Grzebelus D."/>
            <person name="Ashrafi H."/>
            <person name="Zheng Z."/>
            <person name="Cheng S."/>
            <person name="Spooner D."/>
            <person name="Van Deynze A."/>
            <person name="Simon P."/>
        </authorList>
    </citation>
    <scope>NUCLEOTIDE SEQUENCE [LARGE SCALE GENOMIC DNA]</scope>
    <source>
        <tissue evidence="2">Leaf</tissue>
    </source>
</reference>
<keyword evidence="1" id="KW-0732">Signal</keyword>
<dbReference type="AlphaFoldDB" id="A0A166IIG7"/>